<keyword evidence="2" id="KW-1185">Reference proteome</keyword>
<name>A0ABT9N075_9ACTN</name>
<organism evidence="1 2">
    <name type="scientific">Catenuloplanes nepalensis</name>
    <dbReference type="NCBI Taxonomy" id="587533"/>
    <lineage>
        <taxon>Bacteria</taxon>
        <taxon>Bacillati</taxon>
        <taxon>Actinomycetota</taxon>
        <taxon>Actinomycetes</taxon>
        <taxon>Micromonosporales</taxon>
        <taxon>Micromonosporaceae</taxon>
        <taxon>Catenuloplanes</taxon>
    </lineage>
</organism>
<gene>
    <name evidence="1" type="ORF">J2S43_005522</name>
</gene>
<dbReference type="Proteomes" id="UP001240984">
    <property type="component" value="Unassembled WGS sequence"/>
</dbReference>
<reference evidence="1 2" key="1">
    <citation type="submission" date="2023-07" db="EMBL/GenBank/DDBJ databases">
        <title>Sequencing the genomes of 1000 actinobacteria strains.</title>
        <authorList>
            <person name="Klenk H.-P."/>
        </authorList>
    </citation>
    <scope>NUCLEOTIDE SEQUENCE [LARGE SCALE GENOMIC DNA]</scope>
    <source>
        <strain evidence="1 2">DSM 44710</strain>
    </source>
</reference>
<evidence type="ECO:0000313" key="2">
    <source>
        <dbReference type="Proteomes" id="UP001240984"/>
    </source>
</evidence>
<dbReference type="EMBL" id="JAUSRA010000001">
    <property type="protein sequence ID" value="MDP9797010.1"/>
    <property type="molecule type" value="Genomic_DNA"/>
</dbReference>
<comment type="caution">
    <text evidence="1">The sequence shown here is derived from an EMBL/GenBank/DDBJ whole genome shotgun (WGS) entry which is preliminary data.</text>
</comment>
<proteinExistence type="predicted"/>
<evidence type="ECO:0000313" key="1">
    <source>
        <dbReference type="EMBL" id="MDP9797010.1"/>
    </source>
</evidence>
<accession>A0ABT9N075</accession>
<protein>
    <submittedName>
        <fullName evidence="1">Uncharacterized protein</fullName>
    </submittedName>
</protein>
<sequence length="85" mass="9091">MAALSGNFGHKALGYKALGHKALGYKALGYKALGCIGGVRLSARRRRGFGVRRPCDSRTDSKGHLGTWIELTVFLLVGGVGPYRT</sequence>